<dbReference type="GO" id="GO:1990077">
    <property type="term" value="C:primosome complex"/>
    <property type="evidence" value="ECO:0007669"/>
    <property type="project" value="UniProtKB-KW"/>
</dbReference>
<dbReference type="Pfam" id="PF10410">
    <property type="entry name" value="DnaB_bind"/>
    <property type="match status" value="1"/>
</dbReference>
<evidence type="ECO:0000256" key="12">
    <source>
        <dbReference type="HAMAP-Rule" id="MF_00974"/>
    </source>
</evidence>
<feature type="domain" description="Toprim" evidence="15">
    <location>
        <begin position="254"/>
        <end position="335"/>
    </location>
</feature>
<evidence type="ECO:0000256" key="5">
    <source>
        <dbReference type="ARBA" id="ARBA00022705"/>
    </source>
</evidence>
<evidence type="ECO:0000256" key="8">
    <source>
        <dbReference type="ARBA" id="ARBA00022833"/>
    </source>
</evidence>
<dbReference type="SUPFAM" id="SSF57783">
    <property type="entry name" value="Zinc beta-ribbon"/>
    <property type="match status" value="1"/>
</dbReference>
<evidence type="ECO:0000256" key="2">
    <source>
        <dbReference type="ARBA" id="ARBA00022515"/>
    </source>
</evidence>
<dbReference type="FunFam" id="3.90.980.10:FF:000001">
    <property type="entry name" value="DNA primase"/>
    <property type="match status" value="1"/>
</dbReference>
<dbReference type="EMBL" id="MFJA01000011">
    <property type="protein sequence ID" value="OGG03977.1"/>
    <property type="molecule type" value="Genomic_DNA"/>
</dbReference>
<dbReference type="InterPro" id="IPR037068">
    <property type="entry name" value="DNA_primase_core_N_sf"/>
</dbReference>
<evidence type="ECO:0000256" key="7">
    <source>
        <dbReference type="ARBA" id="ARBA00022771"/>
    </source>
</evidence>
<keyword evidence="6 13" id="KW-0479">Metal-binding</keyword>
<comment type="caution">
    <text evidence="12">Lacks conserved residue(s) required for the propagation of feature annotation.</text>
</comment>
<comment type="function">
    <text evidence="12 13">RNA polymerase that catalyzes the synthesis of short RNA molecules used as primers for DNA polymerase during DNA replication.</text>
</comment>
<evidence type="ECO:0000256" key="13">
    <source>
        <dbReference type="PIRNR" id="PIRNR002811"/>
    </source>
</evidence>
<name>A0A1F5YVI5_9BACT</name>
<dbReference type="InterPro" id="IPR050219">
    <property type="entry name" value="DnaG_primase"/>
</dbReference>
<evidence type="ECO:0000256" key="10">
    <source>
        <dbReference type="ARBA" id="ARBA00023125"/>
    </source>
</evidence>
<dbReference type="GO" id="GO:0000428">
    <property type="term" value="C:DNA-directed RNA polymerase complex"/>
    <property type="evidence" value="ECO:0007669"/>
    <property type="project" value="UniProtKB-KW"/>
</dbReference>
<comment type="similarity">
    <text evidence="12 13">Belongs to the DnaG primase family.</text>
</comment>
<dbReference type="HAMAP" id="MF_00974">
    <property type="entry name" value="DNA_primase_DnaG"/>
    <property type="match status" value="1"/>
</dbReference>
<dbReference type="InterPro" id="IPR013264">
    <property type="entry name" value="DNAG_N"/>
</dbReference>
<evidence type="ECO:0000313" key="17">
    <source>
        <dbReference type="Proteomes" id="UP000176665"/>
    </source>
</evidence>
<dbReference type="Pfam" id="PF01807">
    <property type="entry name" value="Zn_ribbon_DnaG"/>
    <property type="match status" value="1"/>
</dbReference>
<evidence type="ECO:0000313" key="16">
    <source>
        <dbReference type="EMBL" id="OGG03977.1"/>
    </source>
</evidence>
<accession>A0A1F5YVI5</accession>
<dbReference type="InterPro" id="IPR002694">
    <property type="entry name" value="Znf_CHC2"/>
</dbReference>
<comment type="caution">
    <text evidence="16">The sequence shown here is derived from an EMBL/GenBank/DDBJ whole genome shotgun (WGS) entry which is preliminary data.</text>
</comment>
<dbReference type="Gene3D" id="3.40.1360.10">
    <property type="match status" value="1"/>
</dbReference>
<dbReference type="GO" id="GO:0003677">
    <property type="term" value="F:DNA binding"/>
    <property type="evidence" value="ECO:0007669"/>
    <property type="project" value="UniProtKB-KW"/>
</dbReference>
<keyword evidence="3 12" id="KW-0808">Transferase</keyword>
<dbReference type="PROSITE" id="PS50880">
    <property type="entry name" value="TOPRIM"/>
    <property type="match status" value="1"/>
</dbReference>
<dbReference type="PIRSF" id="PIRSF002811">
    <property type="entry name" value="DnaG"/>
    <property type="match status" value="1"/>
</dbReference>
<keyword evidence="10 12" id="KW-0238">DNA-binding</keyword>
<keyword evidence="5 12" id="KW-0235">DNA replication</keyword>
<proteinExistence type="inferred from homology"/>
<dbReference type="Pfam" id="PF08275">
    <property type="entry name" value="DNAG_N"/>
    <property type="match status" value="1"/>
</dbReference>
<dbReference type="PANTHER" id="PTHR30313:SF2">
    <property type="entry name" value="DNA PRIMASE"/>
    <property type="match status" value="1"/>
</dbReference>
<dbReference type="SMART" id="SM00493">
    <property type="entry name" value="TOPRIM"/>
    <property type="match status" value="1"/>
</dbReference>
<dbReference type="Proteomes" id="UP000176665">
    <property type="component" value="Unassembled WGS sequence"/>
</dbReference>
<dbReference type="CDD" id="cd03364">
    <property type="entry name" value="TOPRIM_DnaG_primases"/>
    <property type="match status" value="1"/>
</dbReference>
<dbReference type="SUPFAM" id="SSF56731">
    <property type="entry name" value="DNA primase core"/>
    <property type="match status" value="1"/>
</dbReference>
<dbReference type="GO" id="GO:0006269">
    <property type="term" value="P:DNA replication, synthesis of primer"/>
    <property type="evidence" value="ECO:0007669"/>
    <property type="project" value="UniProtKB-UniRule"/>
</dbReference>
<evidence type="ECO:0000256" key="9">
    <source>
        <dbReference type="ARBA" id="ARBA00022842"/>
    </source>
</evidence>
<gene>
    <name evidence="12" type="primary">dnaG</name>
    <name evidence="16" type="ORF">A2W14_05960</name>
</gene>
<dbReference type="InterPro" id="IPR016136">
    <property type="entry name" value="DNA_helicase_N/primase_C"/>
</dbReference>
<evidence type="ECO:0000256" key="4">
    <source>
        <dbReference type="ARBA" id="ARBA00022695"/>
    </source>
</evidence>
<organism evidence="16 17">
    <name type="scientific">Candidatus Gottesmanbacteria bacterium RBG_16_37_8</name>
    <dbReference type="NCBI Taxonomy" id="1798371"/>
    <lineage>
        <taxon>Bacteria</taxon>
        <taxon>Candidatus Gottesmaniibacteriota</taxon>
    </lineage>
</organism>
<dbReference type="GO" id="GO:0003899">
    <property type="term" value="F:DNA-directed RNA polymerase activity"/>
    <property type="evidence" value="ECO:0007669"/>
    <property type="project" value="UniProtKB-UniRule"/>
</dbReference>
<keyword evidence="8 13" id="KW-0862">Zinc</keyword>
<reference evidence="16 17" key="1">
    <citation type="journal article" date="2016" name="Nat. Commun.">
        <title>Thousands of microbial genomes shed light on interconnected biogeochemical processes in an aquifer system.</title>
        <authorList>
            <person name="Anantharaman K."/>
            <person name="Brown C.T."/>
            <person name="Hug L.A."/>
            <person name="Sharon I."/>
            <person name="Castelle C.J."/>
            <person name="Probst A.J."/>
            <person name="Thomas B.C."/>
            <person name="Singh A."/>
            <person name="Wilkins M.J."/>
            <person name="Karaoz U."/>
            <person name="Brodie E.L."/>
            <person name="Williams K.H."/>
            <person name="Hubbard S.S."/>
            <person name="Banfield J.F."/>
        </authorList>
    </citation>
    <scope>NUCLEOTIDE SEQUENCE [LARGE SCALE GENOMIC DNA]</scope>
</reference>
<evidence type="ECO:0000256" key="11">
    <source>
        <dbReference type="ARBA" id="ARBA00023163"/>
    </source>
</evidence>
<dbReference type="SMART" id="SM00400">
    <property type="entry name" value="ZnF_CHCC"/>
    <property type="match status" value="1"/>
</dbReference>
<comment type="subunit">
    <text evidence="12">Monomer. Interacts with DnaB.</text>
</comment>
<dbReference type="Gene3D" id="1.10.860.10">
    <property type="entry name" value="DNAb Helicase, Chain A"/>
    <property type="match status" value="1"/>
</dbReference>
<keyword evidence="4 12" id="KW-0548">Nucleotidyltransferase</keyword>
<evidence type="ECO:0000259" key="15">
    <source>
        <dbReference type="PROSITE" id="PS50880"/>
    </source>
</evidence>
<dbReference type="InterPro" id="IPR019475">
    <property type="entry name" value="DNA_primase_DnaB-bd"/>
</dbReference>
<dbReference type="InterPro" id="IPR036977">
    <property type="entry name" value="DNA_primase_Znf_CHC2"/>
</dbReference>
<evidence type="ECO:0000256" key="3">
    <source>
        <dbReference type="ARBA" id="ARBA00022679"/>
    </source>
</evidence>
<dbReference type="InterPro" id="IPR006171">
    <property type="entry name" value="TOPRIM_dom"/>
</dbReference>
<keyword evidence="9" id="KW-0460">Magnesium</keyword>
<dbReference type="Gene3D" id="3.90.980.10">
    <property type="entry name" value="DNA primase, catalytic core, N-terminal domain"/>
    <property type="match status" value="1"/>
</dbReference>
<sequence length="593" mass="67648">MSDVELIKSKIDIVDFVGSYVTLKKAGRSFKALCPFHPEKTPSFIVSPERQSWHCFGSCAIGGDAISFYQKWEGIDFLEALQSLAERTHVTLEKYTPTKDSLIKEKLYAINNISSDFFHYLLTSHNIGKRAFDYLKSRGIKKEIIDTFSLGYAPESWDSLYKYITKKGYTPQDLESAGLLIKTDIGKYYDRFRGRLIFTLKDHRGKIIGFSGRKLPPQMEREAKYINTPETAIYIKGNVLYGLDVTKEAIKKEESAIVVEGEFDFLSSYQSGVTNVVAIKGSAFTEHQVLLIKRYAQEVSLALDSDFAGNEAAKRGIEIAENAGLIVKVVKLLSGKDPAECIEQGAHLWKKSVKETIPIYDFIIETSLNKYDQKEVIGKKKIADSVVPFLSKIQNPIIASHYYKKLAKILDVSLESIETSVDLFIKKKKVDHEITADNQVKKERSELLEEHFLSLILQSKHIKELLDKSLKIITPDDIKLPPVKTILKLLINFLAKNNKFDIKLFNKLITPELASVFDRAYLVELSQLINDEKSLERELHKTVREIKKISLRRTVQEFSTKLSLLEDEKKTDQANILNKEIKKLISNYKELEK</sequence>
<dbReference type="NCBIfam" id="TIGR01391">
    <property type="entry name" value="dnaG"/>
    <property type="match status" value="1"/>
</dbReference>
<dbReference type="InterPro" id="IPR034151">
    <property type="entry name" value="TOPRIM_DnaG_bac"/>
</dbReference>
<dbReference type="InterPro" id="IPR030846">
    <property type="entry name" value="DnaG_bac"/>
</dbReference>
<evidence type="ECO:0000256" key="1">
    <source>
        <dbReference type="ARBA" id="ARBA00022478"/>
    </source>
</evidence>
<comment type="catalytic activity">
    <reaction evidence="12">
        <text>ssDNA + n NTP = ssDNA/pppN(pN)n-1 hybrid + (n-1) diphosphate.</text>
        <dbReference type="EC" id="2.7.7.101"/>
    </reaction>
</comment>
<evidence type="ECO:0000256" key="6">
    <source>
        <dbReference type="ARBA" id="ARBA00022723"/>
    </source>
</evidence>
<dbReference type="PANTHER" id="PTHR30313">
    <property type="entry name" value="DNA PRIMASE"/>
    <property type="match status" value="1"/>
</dbReference>
<feature type="zinc finger region" description="CHC2-type" evidence="14">
    <location>
        <begin position="34"/>
        <end position="59"/>
    </location>
</feature>
<dbReference type="STRING" id="1798371.A2W14_05960"/>
<protein>
    <recommendedName>
        <fullName evidence="12 13">DNA primase</fullName>
        <ecNumber evidence="12">2.7.7.101</ecNumber>
    </recommendedName>
</protein>
<dbReference type="GO" id="GO:0005737">
    <property type="term" value="C:cytoplasm"/>
    <property type="evidence" value="ECO:0007669"/>
    <property type="project" value="TreeGrafter"/>
</dbReference>
<dbReference type="Pfam" id="PF13155">
    <property type="entry name" value="Toprim_2"/>
    <property type="match status" value="1"/>
</dbReference>
<keyword evidence="1 12" id="KW-0240">DNA-directed RNA polymerase</keyword>
<dbReference type="Gene3D" id="3.90.580.10">
    <property type="entry name" value="Zinc finger, CHC2-type domain"/>
    <property type="match status" value="1"/>
</dbReference>
<dbReference type="GO" id="GO:0008270">
    <property type="term" value="F:zinc ion binding"/>
    <property type="evidence" value="ECO:0007669"/>
    <property type="project" value="UniProtKB-KW"/>
</dbReference>
<dbReference type="EC" id="2.7.7.101" evidence="12"/>
<dbReference type="InterPro" id="IPR006295">
    <property type="entry name" value="DNA_primase_DnaG"/>
</dbReference>
<comment type="cofactor">
    <cofactor evidence="13 14">
        <name>Zn(2+)</name>
        <dbReference type="ChEBI" id="CHEBI:29105"/>
    </cofactor>
    <text evidence="13 14">Binds 1 zinc ion per monomer.</text>
</comment>
<keyword evidence="7 14" id="KW-0863">Zinc-finger</keyword>
<dbReference type="AlphaFoldDB" id="A0A1F5YVI5"/>
<evidence type="ECO:0000256" key="14">
    <source>
        <dbReference type="PIRSR" id="PIRSR002811-1"/>
    </source>
</evidence>
<keyword evidence="2 12" id="KW-0639">Primosome</keyword>
<dbReference type="FunFam" id="3.90.580.10:FF:000001">
    <property type="entry name" value="DNA primase"/>
    <property type="match status" value="1"/>
</dbReference>
<keyword evidence="11 12" id="KW-0804">Transcription</keyword>